<reference evidence="3 4" key="1">
    <citation type="submission" date="2014-06" db="EMBL/GenBank/DDBJ databases">
        <title>Evolutionary Origins and Diversification of the Mycorrhizal Mutualists.</title>
        <authorList>
            <consortium name="DOE Joint Genome Institute"/>
            <consortium name="Mycorrhizal Genomics Consortium"/>
            <person name="Kohler A."/>
            <person name="Kuo A."/>
            <person name="Nagy L.G."/>
            <person name="Floudas D."/>
            <person name="Copeland A."/>
            <person name="Barry K.W."/>
            <person name="Cichocki N."/>
            <person name="Veneault-Fourrey C."/>
            <person name="LaButti K."/>
            <person name="Lindquist E.A."/>
            <person name="Lipzen A."/>
            <person name="Lundell T."/>
            <person name="Morin E."/>
            <person name="Murat C."/>
            <person name="Riley R."/>
            <person name="Ohm R."/>
            <person name="Sun H."/>
            <person name="Tunlid A."/>
            <person name="Henrissat B."/>
            <person name="Grigoriev I.V."/>
            <person name="Hibbett D.S."/>
            <person name="Martin F."/>
        </authorList>
    </citation>
    <scope>NUCLEOTIDE SEQUENCE [LARGE SCALE GENOMIC DNA]</scope>
    <source>
        <strain evidence="3 4">SS14</strain>
    </source>
</reference>
<organism evidence="3 4">
    <name type="scientific">Sphaerobolus stellatus (strain SS14)</name>
    <dbReference type="NCBI Taxonomy" id="990650"/>
    <lineage>
        <taxon>Eukaryota</taxon>
        <taxon>Fungi</taxon>
        <taxon>Dikarya</taxon>
        <taxon>Basidiomycota</taxon>
        <taxon>Agaricomycotina</taxon>
        <taxon>Agaricomycetes</taxon>
        <taxon>Phallomycetidae</taxon>
        <taxon>Geastrales</taxon>
        <taxon>Sphaerobolaceae</taxon>
        <taxon>Sphaerobolus</taxon>
    </lineage>
</organism>
<dbReference type="Proteomes" id="UP000054279">
    <property type="component" value="Unassembled WGS sequence"/>
</dbReference>
<feature type="signal peptide" evidence="2">
    <location>
        <begin position="1"/>
        <end position="25"/>
    </location>
</feature>
<evidence type="ECO:0000313" key="4">
    <source>
        <dbReference type="Proteomes" id="UP000054279"/>
    </source>
</evidence>
<feature type="non-terminal residue" evidence="3">
    <location>
        <position position="87"/>
    </location>
</feature>
<feature type="compositionally biased region" description="Basic and acidic residues" evidence="1">
    <location>
        <begin position="69"/>
        <end position="87"/>
    </location>
</feature>
<evidence type="ECO:0000256" key="1">
    <source>
        <dbReference type="SAM" id="MobiDB-lite"/>
    </source>
</evidence>
<dbReference type="AlphaFoldDB" id="A0A0C9UBG3"/>
<keyword evidence="4" id="KW-1185">Reference proteome</keyword>
<dbReference type="EMBL" id="KN837234">
    <property type="protein sequence ID" value="KIJ31949.1"/>
    <property type="molecule type" value="Genomic_DNA"/>
</dbReference>
<feature type="region of interest" description="Disordered" evidence="1">
    <location>
        <begin position="60"/>
        <end position="87"/>
    </location>
</feature>
<evidence type="ECO:0000256" key="2">
    <source>
        <dbReference type="SAM" id="SignalP"/>
    </source>
</evidence>
<keyword evidence="2" id="KW-0732">Signal</keyword>
<gene>
    <name evidence="3" type="ORF">M422DRAFT_36061</name>
</gene>
<name>A0A0C9UBG3_SPHS4</name>
<sequence>MVYAAFIPVLSCILVWAASHSGVSATPNPNARGGAQEPLRIADQLPLYKFNATVASSCHRWSSKGRKHNDKDDEFKKGKKDKGGEVN</sequence>
<evidence type="ECO:0000313" key="3">
    <source>
        <dbReference type="EMBL" id="KIJ31949.1"/>
    </source>
</evidence>
<dbReference type="HOGENOM" id="CLU_2489548_0_0_1"/>
<feature type="chain" id="PRO_5002214220" description="Secreted protein" evidence="2">
    <location>
        <begin position="26"/>
        <end position="87"/>
    </location>
</feature>
<proteinExistence type="predicted"/>
<protein>
    <recommendedName>
        <fullName evidence="5">Secreted protein</fullName>
    </recommendedName>
</protein>
<accession>A0A0C9UBG3</accession>
<evidence type="ECO:0008006" key="5">
    <source>
        <dbReference type="Google" id="ProtNLM"/>
    </source>
</evidence>